<organism evidence="1 2">
    <name type="scientific">Herminiimonas contaminans</name>
    <dbReference type="NCBI Taxonomy" id="1111140"/>
    <lineage>
        <taxon>Bacteria</taxon>
        <taxon>Pseudomonadati</taxon>
        <taxon>Pseudomonadota</taxon>
        <taxon>Betaproteobacteria</taxon>
        <taxon>Burkholderiales</taxon>
        <taxon>Oxalobacteraceae</taxon>
        <taxon>Herminiimonas</taxon>
    </lineage>
</organism>
<evidence type="ECO:0008006" key="3">
    <source>
        <dbReference type="Google" id="ProtNLM"/>
    </source>
</evidence>
<keyword evidence="2" id="KW-1185">Reference proteome</keyword>
<dbReference type="Proteomes" id="UP000657372">
    <property type="component" value="Unassembled WGS sequence"/>
</dbReference>
<protein>
    <recommendedName>
        <fullName evidence="3">SIR2-like protein</fullName>
    </recommendedName>
</protein>
<name>A0ABS0ETB4_9BURK</name>
<accession>A0ABS0ETB4</accession>
<dbReference type="EMBL" id="JADOEL010000007">
    <property type="protein sequence ID" value="MBF8178092.1"/>
    <property type="molecule type" value="Genomic_DNA"/>
</dbReference>
<gene>
    <name evidence="1" type="ORF">IXC47_10400</name>
</gene>
<dbReference type="PROSITE" id="PS51257">
    <property type="entry name" value="PROKAR_LIPOPROTEIN"/>
    <property type="match status" value="1"/>
</dbReference>
<evidence type="ECO:0000313" key="1">
    <source>
        <dbReference type="EMBL" id="MBF8178092.1"/>
    </source>
</evidence>
<comment type="caution">
    <text evidence="1">The sequence shown here is derived from an EMBL/GenBank/DDBJ whole genome shotgun (WGS) entry which is preliminary data.</text>
</comment>
<proteinExistence type="predicted"/>
<dbReference type="Pfam" id="PF13289">
    <property type="entry name" value="SIR2_2"/>
    <property type="match status" value="1"/>
</dbReference>
<evidence type="ECO:0000313" key="2">
    <source>
        <dbReference type="Proteomes" id="UP000657372"/>
    </source>
</evidence>
<dbReference type="RefSeq" id="WP_195875593.1">
    <property type="nucleotide sequence ID" value="NZ_JADOEL010000007.1"/>
</dbReference>
<reference evidence="1 2" key="1">
    <citation type="submission" date="2020-11" db="EMBL/GenBank/DDBJ databases">
        <title>WGS of Herminiimonas contaminans strain Marseille-Q4544 isolated from planarians Schmidtea mediterranea.</title>
        <authorList>
            <person name="Kangale L."/>
        </authorList>
    </citation>
    <scope>NUCLEOTIDE SEQUENCE [LARGE SCALE GENOMIC DNA]</scope>
    <source>
        <strain evidence="1 2">Marseille-Q4544</strain>
    </source>
</reference>
<sequence length="321" mass="36020">MLRANTTFVLGAGASCCFGFPTGSELSREICGLTRAYPKEKKVRAFSAATTLLGIYSEPFFASFQESGTHSIDAFLARRDIFSDAGKAAIAAYLLDCEKPEKLFSVDGKANNSDWYGYLWSRMYDQVNDVADLVVNNNVSFITFNYDRSLELFLHTAIKNTYGLTADLAYEISSQFPIHHVHGHLGKFGPETSFRYGLVEEEPRALGNRMASAVKSLRVIPADRADEIDSNAFDLLWQAENIIFLGYGFDNQNNDRLGIRKLISRKSDEGLNQPHIFATTLGMKNKEREYAFNSIADSRADLIHYSSQTCYESLREWGVLL</sequence>